<dbReference type="InterPro" id="IPR051931">
    <property type="entry name" value="PAK3-like"/>
</dbReference>
<dbReference type="PANTHER" id="PTHR45832:SF22">
    <property type="entry name" value="SERINE_THREONINE-PROTEIN KINASE SAMKA-RELATED"/>
    <property type="match status" value="1"/>
</dbReference>
<dbReference type="PANTHER" id="PTHR45832">
    <property type="entry name" value="SERINE/THREONINE-PROTEIN KINASE SAMKA-RELATED-RELATED"/>
    <property type="match status" value="1"/>
</dbReference>
<keyword evidence="4" id="KW-1133">Transmembrane helix</keyword>
<dbReference type="SMART" id="SM00220">
    <property type="entry name" value="S_TKc"/>
    <property type="match status" value="1"/>
</dbReference>
<comment type="similarity">
    <text evidence="1">Belongs to the protein kinase superfamily. STE Ser/Thr protein kinase family. STE20 subfamily.</text>
</comment>
<evidence type="ECO:0000259" key="5">
    <source>
        <dbReference type="SMART" id="SM00220"/>
    </source>
</evidence>
<sequence length="460" mass="48832">MTDPTLLAGRYRLLERRDHTGTTWRSRDELLRRDVTIAEVRLPPPGPYREGLLAQIRAAAGLRHPGVTALHDVIPGHDRLWLVMEAVEGRSLLQTVRADGPLSDERAAEVGLRVLDALTAAREQGVHLAATPDTVLLTRSGRVVLTGVVALATGDEFHDLGATLFTAVEGRTPGTGERPVPVIGDGTPLAAPATGPVGSTGSGPLVPLVEELLTSDSGHRPDATSVRLTLERIAPGAAPGPARSGPGRVGGIGAGSRRTLLAAVVALAVLLVGGGLVVWLRPRPAEPAPATTAPVTLPTTFTREPDPCTLLSADQAATLELETTARKSGDRECRWNTDTRQPSNLRYTLRIFAARLPSDERAREVYARFLTQEQARTRTAAGLPLTVTRPATPVAGTGSEAYTVEGTNTLTYYSSTVFRAANLVVSVQYERGSAEDAGNSTREGVSTATRWVLEKLARAR</sequence>
<dbReference type="Gene3D" id="1.10.510.10">
    <property type="entry name" value="Transferase(Phosphotransferase) domain 1"/>
    <property type="match status" value="1"/>
</dbReference>
<proteinExistence type="inferred from homology"/>
<gene>
    <name evidence="6" type="ORF">GCM10017559_09950</name>
</gene>
<evidence type="ECO:0000256" key="1">
    <source>
        <dbReference type="ARBA" id="ARBA00008874"/>
    </source>
</evidence>
<keyword evidence="7" id="KW-1185">Reference proteome</keyword>
<reference evidence="7" key="1">
    <citation type="journal article" date="2019" name="Int. J. Syst. Evol. Microbiol.">
        <title>The Global Catalogue of Microorganisms (GCM) 10K type strain sequencing project: providing services to taxonomists for standard genome sequencing and annotation.</title>
        <authorList>
            <consortium name="The Broad Institute Genomics Platform"/>
            <consortium name="The Broad Institute Genome Sequencing Center for Infectious Disease"/>
            <person name="Wu L."/>
            <person name="Ma J."/>
        </authorList>
    </citation>
    <scope>NUCLEOTIDE SEQUENCE [LARGE SCALE GENOMIC DNA]</scope>
    <source>
        <strain evidence="7">JCM 3106</strain>
    </source>
</reference>
<protein>
    <recommendedName>
        <fullName evidence="5">Protein kinase domain-containing protein</fullName>
    </recommendedName>
</protein>
<dbReference type="InterPro" id="IPR000719">
    <property type="entry name" value="Prot_kinase_dom"/>
</dbReference>
<dbReference type="Proteomes" id="UP001499930">
    <property type="component" value="Unassembled WGS sequence"/>
</dbReference>
<comment type="caution">
    <text evidence="6">The sequence shown here is derived from an EMBL/GenBank/DDBJ whole genome shotgun (WGS) entry which is preliminary data.</text>
</comment>
<evidence type="ECO:0000313" key="7">
    <source>
        <dbReference type="Proteomes" id="UP001499930"/>
    </source>
</evidence>
<keyword evidence="3" id="KW-0067">ATP-binding</keyword>
<evidence type="ECO:0000256" key="3">
    <source>
        <dbReference type="ARBA" id="ARBA00022840"/>
    </source>
</evidence>
<dbReference type="EMBL" id="BAAAWD010000006">
    <property type="protein sequence ID" value="GAA2991814.1"/>
    <property type="molecule type" value="Genomic_DNA"/>
</dbReference>
<feature type="domain" description="Protein kinase" evidence="5">
    <location>
        <begin position="11"/>
        <end position="233"/>
    </location>
</feature>
<evidence type="ECO:0000256" key="2">
    <source>
        <dbReference type="ARBA" id="ARBA00022741"/>
    </source>
</evidence>
<evidence type="ECO:0000313" key="6">
    <source>
        <dbReference type="EMBL" id="GAA2991814.1"/>
    </source>
</evidence>
<organism evidence="6 7">
    <name type="scientific">Streptosporangium longisporum</name>
    <dbReference type="NCBI Taxonomy" id="46187"/>
    <lineage>
        <taxon>Bacteria</taxon>
        <taxon>Bacillati</taxon>
        <taxon>Actinomycetota</taxon>
        <taxon>Actinomycetes</taxon>
        <taxon>Streptosporangiales</taxon>
        <taxon>Streptosporangiaceae</taxon>
        <taxon>Streptosporangium</taxon>
    </lineage>
</organism>
<dbReference type="InterPro" id="IPR011009">
    <property type="entry name" value="Kinase-like_dom_sf"/>
</dbReference>
<evidence type="ECO:0000256" key="4">
    <source>
        <dbReference type="SAM" id="Phobius"/>
    </source>
</evidence>
<keyword evidence="4" id="KW-0812">Transmembrane</keyword>
<keyword evidence="4" id="KW-0472">Membrane</keyword>
<feature type="transmembrane region" description="Helical" evidence="4">
    <location>
        <begin position="260"/>
        <end position="280"/>
    </location>
</feature>
<keyword evidence="2" id="KW-0547">Nucleotide-binding</keyword>
<name>A0ABP6K8J0_9ACTN</name>
<dbReference type="RefSeq" id="WP_344888960.1">
    <property type="nucleotide sequence ID" value="NZ_BAAAWD010000006.1"/>
</dbReference>
<accession>A0ABP6K8J0</accession>
<dbReference type="SUPFAM" id="SSF56112">
    <property type="entry name" value="Protein kinase-like (PK-like)"/>
    <property type="match status" value="1"/>
</dbReference>
<dbReference type="Gene3D" id="3.30.200.20">
    <property type="entry name" value="Phosphorylase Kinase, domain 1"/>
    <property type="match status" value="1"/>
</dbReference>